<evidence type="ECO:0000256" key="3">
    <source>
        <dbReference type="PROSITE-ProRule" id="PRU01191"/>
    </source>
</evidence>
<keyword evidence="2" id="KW-0804">Transcription</keyword>
<dbReference type="InterPro" id="IPR005202">
    <property type="entry name" value="TF_GRAS"/>
</dbReference>
<dbReference type="PROSITE" id="PS50985">
    <property type="entry name" value="GRAS"/>
    <property type="match status" value="1"/>
</dbReference>
<feature type="region of interest" description="Leucine repeat II (LRII)" evidence="3">
    <location>
        <begin position="547"/>
        <end position="579"/>
    </location>
</feature>
<comment type="similarity">
    <text evidence="3">Belongs to the GRAS family.</text>
</comment>
<keyword evidence="1" id="KW-0805">Transcription regulation</keyword>
<organism evidence="5 6">
    <name type="scientific">Nepenthes gracilis</name>
    <name type="common">Slender pitcher plant</name>
    <dbReference type="NCBI Taxonomy" id="150966"/>
    <lineage>
        <taxon>Eukaryota</taxon>
        <taxon>Viridiplantae</taxon>
        <taxon>Streptophyta</taxon>
        <taxon>Embryophyta</taxon>
        <taxon>Tracheophyta</taxon>
        <taxon>Spermatophyta</taxon>
        <taxon>Magnoliopsida</taxon>
        <taxon>eudicotyledons</taxon>
        <taxon>Gunneridae</taxon>
        <taxon>Pentapetalae</taxon>
        <taxon>Caryophyllales</taxon>
        <taxon>Nepenthaceae</taxon>
        <taxon>Nepenthes</taxon>
    </lineage>
</organism>
<feature type="compositionally biased region" description="Low complexity" evidence="4">
    <location>
        <begin position="62"/>
        <end position="77"/>
    </location>
</feature>
<proteinExistence type="inferred from homology"/>
<dbReference type="AlphaFoldDB" id="A0AAD3T1C4"/>
<reference evidence="5" key="1">
    <citation type="submission" date="2023-05" db="EMBL/GenBank/DDBJ databases">
        <title>Nepenthes gracilis genome sequencing.</title>
        <authorList>
            <person name="Fukushima K."/>
        </authorList>
    </citation>
    <scope>NUCLEOTIDE SEQUENCE</scope>
    <source>
        <strain evidence="5">SING2019-196</strain>
    </source>
</reference>
<evidence type="ECO:0000256" key="2">
    <source>
        <dbReference type="ARBA" id="ARBA00023163"/>
    </source>
</evidence>
<feature type="region of interest" description="Disordered" evidence="4">
    <location>
        <begin position="98"/>
        <end position="143"/>
    </location>
</feature>
<comment type="caution">
    <text evidence="3">Lacks conserved residue(s) required for the propagation of feature annotation.</text>
</comment>
<feature type="region of interest" description="VHIID" evidence="3">
    <location>
        <begin position="468"/>
        <end position="533"/>
    </location>
</feature>
<evidence type="ECO:0000256" key="4">
    <source>
        <dbReference type="SAM" id="MobiDB-lite"/>
    </source>
</evidence>
<feature type="region of interest" description="SAW" evidence="3">
    <location>
        <begin position="680"/>
        <end position="751"/>
    </location>
</feature>
<keyword evidence="6" id="KW-1185">Reference proteome</keyword>
<protein>
    <recommendedName>
        <fullName evidence="7">Scarecrow-like protein 6</fullName>
    </recommendedName>
</protein>
<gene>
    <name evidence="5" type="ORF">Nepgr_023507</name>
</gene>
<feature type="compositionally biased region" description="Polar residues" evidence="4">
    <location>
        <begin position="51"/>
        <end position="61"/>
    </location>
</feature>
<sequence>MPLPFELEGKRVFDLASGFSTKNHVLIVCNSSSNNWSKQRCCSVGDEPTSVLDNRSSPSHCTSTSSLSSSLSGDSSSGVGGGAGGGGFTDTAVVAGVSGNTSKKWPEGHQRHHHQQDSTTTSSGGNDGNIVKTSGGSSGGGMSKNDECALEFRQLPKSIEMGGSCGAEKCGLGGGVEDWGSVLPESAASPGQEQSVLPFIMADGEDSSIGLKQLLPDFDFNGSLGVLDQGFGLNPIGVAAVSVDGNGNNLLSFTDLPADPISTRCAENLLPISVSQGVLSQMQHNPSETLPNLQLFDCSYEKPHAFHPQLPMNQQQAHIMQNPSFFLPLSCNQQQQHPALPKRQPLCSSSPQVHYAPSVQQRQTTGRKTKMAGEEIMQQETIIDQLYKAAELLEAGNSILAHGILARLNQQLSPIGKPFLRAAFYVKEALKLLLINNPSNAAISARLSAAQSPHFWTPFNLFDKISAYKSFSEILPVVHFANFTCNQALLETLEGFNRIHIVDLDIGYGEQWASFMQELSLIKGGAPSLKITSLVSPATHDQLDLVLTQENLTHFAHELNLAFEYQTLTLDNLKAASWSLPLHAADGEAIAVNLPVRSLCNSRILPSLVLRFIKQLSPKIVVSVDRECDRTDLPFPHHILQTFQSYLTLLESLDAVNLNLNALQKIEQLLIQPGIEQIILARRNFPEKMQHWKTLFLTSGFSPVAFSNFAECLAEWLSKRSLASGFHVEKRQSSLVLCWQSEELISASAWRC</sequence>
<evidence type="ECO:0000313" key="6">
    <source>
        <dbReference type="Proteomes" id="UP001279734"/>
    </source>
</evidence>
<dbReference type="Proteomes" id="UP001279734">
    <property type="component" value="Unassembled WGS sequence"/>
</dbReference>
<dbReference type="PANTHER" id="PTHR31636">
    <property type="entry name" value="OSJNBA0084A10.13 PROTEIN-RELATED"/>
    <property type="match status" value="1"/>
</dbReference>
<evidence type="ECO:0000256" key="1">
    <source>
        <dbReference type="ARBA" id="ARBA00023015"/>
    </source>
</evidence>
<comment type="caution">
    <text evidence="5">The sequence shown here is derived from an EMBL/GenBank/DDBJ whole genome shotgun (WGS) entry which is preliminary data.</text>
</comment>
<evidence type="ECO:0008006" key="7">
    <source>
        <dbReference type="Google" id="ProtNLM"/>
    </source>
</evidence>
<dbReference type="Pfam" id="PF03514">
    <property type="entry name" value="GRAS"/>
    <property type="match status" value="1"/>
</dbReference>
<name>A0AAD3T1C4_NEPGR</name>
<feature type="short sequence motif" description="VHIID" evidence="3">
    <location>
        <begin position="499"/>
        <end position="503"/>
    </location>
</feature>
<dbReference type="EMBL" id="BSYO01000023">
    <property type="protein sequence ID" value="GMH21665.1"/>
    <property type="molecule type" value="Genomic_DNA"/>
</dbReference>
<evidence type="ECO:0000313" key="5">
    <source>
        <dbReference type="EMBL" id="GMH21665.1"/>
    </source>
</evidence>
<accession>A0AAD3T1C4</accession>
<feature type="region of interest" description="Disordered" evidence="4">
    <location>
        <begin position="49"/>
        <end position="84"/>
    </location>
</feature>